<proteinExistence type="inferred from homology"/>
<keyword evidence="4 7" id="KW-0223">Dioxygenase</keyword>
<evidence type="ECO:0000313" key="9">
    <source>
        <dbReference type="EMBL" id="RZS78181.1"/>
    </source>
</evidence>
<keyword evidence="2 7" id="KW-0479">Metal-binding</keyword>
<dbReference type="GO" id="GO:0016706">
    <property type="term" value="F:2-oxoglutarate-dependent dioxygenase activity"/>
    <property type="evidence" value="ECO:0007669"/>
    <property type="project" value="UniProtKB-UniRule"/>
</dbReference>
<dbReference type="GO" id="GO:0006974">
    <property type="term" value="P:DNA damage response"/>
    <property type="evidence" value="ECO:0007669"/>
    <property type="project" value="TreeGrafter"/>
</dbReference>
<dbReference type="SUPFAM" id="SSF51197">
    <property type="entry name" value="Clavaminate synthase-like"/>
    <property type="match status" value="1"/>
</dbReference>
<feature type="binding site" evidence="7">
    <location>
        <position position="159"/>
    </location>
    <ligand>
        <name>Fe cation</name>
        <dbReference type="ChEBI" id="CHEBI:24875"/>
    </ligand>
</feature>
<feature type="domain" description="Fe2OG dioxygenase" evidence="8">
    <location>
        <begin position="78"/>
        <end position="178"/>
    </location>
</feature>
<comment type="caution">
    <text evidence="9">The sequence shown here is derived from an EMBL/GenBank/DDBJ whole genome shotgun (WGS) entry which is preliminary data.</text>
</comment>
<dbReference type="NCBIfam" id="NF003975">
    <property type="entry name" value="PRK05467.1-4"/>
    <property type="match status" value="1"/>
</dbReference>
<dbReference type="AlphaFoldDB" id="A0A4Q7N8J3"/>
<accession>A0A4Q7N8J3</accession>
<name>A0A4Q7N8J3_9BURK</name>
<feature type="binding site" evidence="7">
    <location>
        <position position="169"/>
    </location>
    <ligand>
        <name>2-oxoglutarate</name>
        <dbReference type="ChEBI" id="CHEBI:16810"/>
    </ligand>
</feature>
<feature type="binding site" evidence="7">
    <location>
        <position position="98"/>
    </location>
    <ligand>
        <name>Fe cation</name>
        <dbReference type="ChEBI" id="CHEBI:24875"/>
    </ligand>
</feature>
<dbReference type="SMART" id="SM00702">
    <property type="entry name" value="P4Hc"/>
    <property type="match status" value="1"/>
</dbReference>
<dbReference type="EMBL" id="SGXC01000003">
    <property type="protein sequence ID" value="RZS78181.1"/>
    <property type="molecule type" value="Genomic_DNA"/>
</dbReference>
<dbReference type="InterPro" id="IPR041097">
    <property type="entry name" value="PKHD_C"/>
</dbReference>
<dbReference type="Gene3D" id="4.10.860.20">
    <property type="entry name" value="Rabenosyn, Rab binding domain"/>
    <property type="match status" value="1"/>
</dbReference>
<evidence type="ECO:0000256" key="2">
    <source>
        <dbReference type="ARBA" id="ARBA00022723"/>
    </source>
</evidence>
<dbReference type="HAMAP" id="MF_00657">
    <property type="entry name" value="Hydroxyl_YbiX"/>
    <property type="match status" value="1"/>
</dbReference>
<sequence length="226" mass="24690">MMLTLPDVLTAEQVARCRQALAGAAWVDGRATAGHMAVHAKHNRQLAHDDPLGAQLGNQILDALGANPLFISATLPLKVLPPAFNRYEGGGNYGSHIDNAIRSLPGSAHRVRTDISATLFLTPPEDYDGGELVVEDTYGAHRVKLPAGHLVIYPGTSLHRVTPVTRGARVSAFFWVQSLVRDETQRETLYRMDTAIQQLSREVPGSDAVVQLTGIYHNLLRQWSQT</sequence>
<evidence type="ECO:0000256" key="3">
    <source>
        <dbReference type="ARBA" id="ARBA00022896"/>
    </source>
</evidence>
<dbReference type="GO" id="GO:0006879">
    <property type="term" value="P:intracellular iron ion homeostasis"/>
    <property type="evidence" value="ECO:0007669"/>
    <property type="project" value="TreeGrafter"/>
</dbReference>
<evidence type="ECO:0000259" key="8">
    <source>
        <dbReference type="PROSITE" id="PS51471"/>
    </source>
</evidence>
<comment type="cofactor">
    <cofactor evidence="1 7">
        <name>L-ascorbate</name>
        <dbReference type="ChEBI" id="CHEBI:38290"/>
    </cofactor>
</comment>
<reference evidence="9 10" key="1">
    <citation type="submission" date="2019-02" db="EMBL/GenBank/DDBJ databases">
        <title>Genomic Encyclopedia of Type Strains, Phase IV (KMG-IV): sequencing the most valuable type-strain genomes for metagenomic binning, comparative biology and taxonomic classification.</title>
        <authorList>
            <person name="Goeker M."/>
        </authorList>
    </citation>
    <scope>NUCLEOTIDE SEQUENCE [LARGE SCALE GENOMIC DNA]</scope>
    <source>
        <strain evidence="9 10">K24</strain>
    </source>
</reference>
<dbReference type="GO" id="GO:0005506">
    <property type="term" value="F:iron ion binding"/>
    <property type="evidence" value="ECO:0007669"/>
    <property type="project" value="UniProtKB-UniRule"/>
</dbReference>
<keyword evidence="3 7" id="KW-0847">Vitamin C</keyword>
<evidence type="ECO:0000256" key="1">
    <source>
        <dbReference type="ARBA" id="ARBA00001961"/>
    </source>
</evidence>
<keyword evidence="5 7" id="KW-0560">Oxidoreductase</keyword>
<dbReference type="OrthoDB" id="9812472at2"/>
<keyword evidence="10" id="KW-1185">Reference proteome</keyword>
<dbReference type="NCBIfam" id="NF003974">
    <property type="entry name" value="PRK05467.1-3"/>
    <property type="match status" value="1"/>
</dbReference>
<organism evidence="9 10">
    <name type="scientific">Pigmentiphaga kullae</name>
    <dbReference type="NCBI Taxonomy" id="151784"/>
    <lineage>
        <taxon>Bacteria</taxon>
        <taxon>Pseudomonadati</taxon>
        <taxon>Pseudomonadota</taxon>
        <taxon>Betaproteobacteria</taxon>
        <taxon>Burkholderiales</taxon>
        <taxon>Alcaligenaceae</taxon>
        <taxon>Pigmentiphaga</taxon>
    </lineage>
</organism>
<evidence type="ECO:0000256" key="5">
    <source>
        <dbReference type="ARBA" id="ARBA00023002"/>
    </source>
</evidence>
<gene>
    <name evidence="9" type="ORF">EV675_4823</name>
</gene>
<evidence type="ECO:0000256" key="7">
    <source>
        <dbReference type="HAMAP-Rule" id="MF_00657"/>
    </source>
</evidence>
<dbReference type="Proteomes" id="UP000292445">
    <property type="component" value="Unassembled WGS sequence"/>
</dbReference>
<dbReference type="Gene3D" id="2.60.120.620">
    <property type="entry name" value="q2cbj1_9rhob like domain"/>
    <property type="match status" value="1"/>
</dbReference>
<dbReference type="InterPro" id="IPR005123">
    <property type="entry name" value="Oxoglu/Fe-dep_dioxygenase_dom"/>
</dbReference>
<dbReference type="Pfam" id="PF18331">
    <property type="entry name" value="PKHD_C"/>
    <property type="match status" value="1"/>
</dbReference>
<dbReference type="InterPro" id="IPR006620">
    <property type="entry name" value="Pro_4_hyd_alph"/>
</dbReference>
<dbReference type="Pfam" id="PF13640">
    <property type="entry name" value="2OG-FeII_Oxy_3"/>
    <property type="match status" value="1"/>
</dbReference>
<dbReference type="PROSITE" id="PS51471">
    <property type="entry name" value="FE2OG_OXY"/>
    <property type="match status" value="1"/>
</dbReference>
<dbReference type="PANTHER" id="PTHR41536:SF1">
    <property type="entry name" value="PKHD-TYPE HYDROXYLASE YBIX"/>
    <property type="match status" value="1"/>
</dbReference>
<evidence type="ECO:0000256" key="6">
    <source>
        <dbReference type="ARBA" id="ARBA00023004"/>
    </source>
</evidence>
<dbReference type="GO" id="GO:0031418">
    <property type="term" value="F:L-ascorbic acid binding"/>
    <property type="evidence" value="ECO:0007669"/>
    <property type="project" value="UniProtKB-KW"/>
</dbReference>
<dbReference type="NCBIfam" id="NF003973">
    <property type="entry name" value="PRK05467.1-2"/>
    <property type="match status" value="1"/>
</dbReference>
<dbReference type="PANTHER" id="PTHR41536">
    <property type="entry name" value="PKHD-TYPE HYDROXYLASE YBIX"/>
    <property type="match status" value="1"/>
</dbReference>
<dbReference type="InterPro" id="IPR044862">
    <property type="entry name" value="Pro_4_hyd_alph_FE2OG_OXY"/>
</dbReference>
<protein>
    <submittedName>
        <fullName evidence="9">PKHD-type hydroxylase</fullName>
    </submittedName>
</protein>
<comment type="cofactor">
    <cofactor evidence="7">
        <name>Fe(2+)</name>
        <dbReference type="ChEBI" id="CHEBI:29033"/>
    </cofactor>
    <text evidence="7">Binds 1 Fe(2+) ion per subunit.</text>
</comment>
<feature type="binding site" evidence="7">
    <location>
        <position position="96"/>
    </location>
    <ligand>
        <name>Fe cation</name>
        <dbReference type="ChEBI" id="CHEBI:24875"/>
    </ligand>
</feature>
<dbReference type="InterPro" id="IPR023550">
    <property type="entry name" value="PKHD_hydroxylase"/>
</dbReference>
<evidence type="ECO:0000256" key="4">
    <source>
        <dbReference type="ARBA" id="ARBA00022964"/>
    </source>
</evidence>
<keyword evidence="6 7" id="KW-0408">Iron</keyword>
<dbReference type="RefSeq" id="WP_130360755.1">
    <property type="nucleotide sequence ID" value="NZ_SGXC01000003.1"/>
</dbReference>
<evidence type="ECO:0000313" key="10">
    <source>
        <dbReference type="Proteomes" id="UP000292445"/>
    </source>
</evidence>